<dbReference type="Gene3D" id="3.30.1330.10">
    <property type="entry name" value="PurM-like, N-terminal domain"/>
    <property type="match status" value="1"/>
</dbReference>
<sequence length="326" mass="33737">MTGKLDPETISRLVYGRTGAPEPDLIQGAAFGEDTAAVPIGDETLVINADPCSLAAEHVGTIAVHVACNDVAASGAHPRWLTSTILLPEADAVETLDRVTAQLDAAAREVGTTIVGGHTERSAQLERPLLAMTAMGLTDRYVATGSAEPGDRLLLTKGAGVEATGIMATDFRAELEGDVDEATIDRAADFFEWLSVVPDAEAIGPFATAMHDPTEGGVLAGLVELALAGEVRCVVSRDDILVREETAALANTLGIDPLRTFGSGALLATVPEETVGDALGAADEAGIEAAEIGRIEGVEGREAAGVEIDGALLTEVPRDDMYALWS</sequence>
<evidence type="ECO:0000259" key="2">
    <source>
        <dbReference type="Pfam" id="PF00586"/>
    </source>
</evidence>
<dbReference type="EMBL" id="CP025066">
    <property type="protein sequence ID" value="AUX08444.1"/>
    <property type="molecule type" value="Genomic_DNA"/>
</dbReference>
<name>A0A343TH72_9EURY</name>
<dbReference type="Pfam" id="PF00586">
    <property type="entry name" value="AIRS"/>
    <property type="match status" value="1"/>
</dbReference>
<dbReference type="InterPro" id="IPR010918">
    <property type="entry name" value="PurM-like_C_dom"/>
</dbReference>
<evidence type="ECO:0000313" key="4">
    <source>
        <dbReference type="EMBL" id="AUX08444.1"/>
    </source>
</evidence>
<evidence type="ECO:0000313" key="5">
    <source>
        <dbReference type="Proteomes" id="UP000263012"/>
    </source>
</evidence>
<dbReference type="PANTHER" id="PTHR30303:SF4">
    <property type="entry name" value="HYDROGENASE EXPRESSION_FORMATION PROTEIN HYPE"/>
    <property type="match status" value="1"/>
</dbReference>
<proteinExistence type="inferred from homology"/>
<dbReference type="RefSeq" id="WP_119815367.1">
    <property type="nucleotide sequence ID" value="NZ_CP025066.1"/>
</dbReference>
<comment type="similarity">
    <text evidence="1">Belongs to the HypE family.</text>
</comment>
<keyword evidence="5" id="KW-1185">Reference proteome</keyword>
<dbReference type="InterPro" id="IPR011854">
    <property type="entry name" value="HypE"/>
</dbReference>
<protein>
    <submittedName>
        <fullName evidence="4">Hydrogenase expression/formation protein HypE</fullName>
    </submittedName>
</protein>
<dbReference type="SUPFAM" id="SSF55326">
    <property type="entry name" value="PurM N-terminal domain-like"/>
    <property type="match status" value="1"/>
</dbReference>
<feature type="domain" description="PurM-like C-terminal" evidence="3">
    <location>
        <begin position="148"/>
        <end position="299"/>
    </location>
</feature>
<evidence type="ECO:0000256" key="1">
    <source>
        <dbReference type="ARBA" id="ARBA00006243"/>
    </source>
</evidence>
<dbReference type="InterPro" id="IPR036676">
    <property type="entry name" value="PurM-like_C_sf"/>
</dbReference>
<dbReference type="KEGG" id="hdf:AArcSl_0799"/>
<dbReference type="GeneID" id="37877142"/>
<dbReference type="InterPro" id="IPR016188">
    <property type="entry name" value="PurM-like_N"/>
</dbReference>
<gene>
    <name evidence="4" type="primary">hypE2</name>
    <name evidence="4" type="ORF">AArcSl_0799</name>
</gene>
<dbReference type="Proteomes" id="UP000263012">
    <property type="component" value="Chromosome"/>
</dbReference>
<accession>A0A343TH72</accession>
<dbReference type="AlphaFoldDB" id="A0A343TH72"/>
<evidence type="ECO:0000259" key="3">
    <source>
        <dbReference type="Pfam" id="PF02769"/>
    </source>
</evidence>
<dbReference type="Gene3D" id="3.90.650.10">
    <property type="entry name" value="PurM-like C-terminal domain"/>
    <property type="match status" value="1"/>
</dbReference>
<dbReference type="Pfam" id="PF02769">
    <property type="entry name" value="AIRS_C"/>
    <property type="match status" value="1"/>
</dbReference>
<feature type="domain" description="PurM-like N-terminal" evidence="2">
    <location>
        <begin position="32"/>
        <end position="137"/>
    </location>
</feature>
<reference evidence="5" key="1">
    <citation type="submission" date="2017-11" db="EMBL/GenBank/DDBJ databases">
        <title>Phenotypic and genomic properties of facultatively anaerobic sulfur-reducing natronoarchaea from hypersaline soda lakes.</title>
        <authorList>
            <person name="Sorokin D.Y."/>
            <person name="Kublanov I.V."/>
            <person name="Roman P."/>
            <person name="Sinninghe Damste J.S."/>
            <person name="Golyshin P.N."/>
            <person name="Rojo D."/>
            <person name="Ciordia S."/>
            <person name="Mena M.D.C."/>
            <person name="Ferrer M."/>
            <person name="Messina E."/>
            <person name="Smedile F."/>
            <person name="La Spada G."/>
            <person name="La Cono V."/>
            <person name="Yakimov M.M."/>
        </authorList>
    </citation>
    <scope>NUCLEOTIDE SEQUENCE [LARGE SCALE GENOMIC DNA]</scope>
    <source>
        <strain evidence="5">AArc-Sl</strain>
    </source>
</reference>
<dbReference type="InterPro" id="IPR036921">
    <property type="entry name" value="PurM-like_N_sf"/>
</dbReference>
<dbReference type="SUPFAM" id="SSF56042">
    <property type="entry name" value="PurM C-terminal domain-like"/>
    <property type="match status" value="1"/>
</dbReference>
<dbReference type="OrthoDB" id="31494at2157"/>
<dbReference type="CDD" id="cd06061">
    <property type="entry name" value="PurM-like1"/>
    <property type="match status" value="1"/>
</dbReference>
<dbReference type="GO" id="GO:0051604">
    <property type="term" value="P:protein maturation"/>
    <property type="evidence" value="ECO:0007669"/>
    <property type="project" value="TreeGrafter"/>
</dbReference>
<dbReference type="PANTHER" id="PTHR30303">
    <property type="entry name" value="HYDROGENASE ISOENZYMES FORMATION PROTEIN HYPE"/>
    <property type="match status" value="1"/>
</dbReference>
<organism evidence="4 5">
    <name type="scientific">Halalkaliarchaeum desulfuricum</name>
    <dbReference type="NCBI Taxonomy" id="2055893"/>
    <lineage>
        <taxon>Archaea</taxon>
        <taxon>Methanobacteriati</taxon>
        <taxon>Methanobacteriota</taxon>
        <taxon>Stenosarchaea group</taxon>
        <taxon>Halobacteria</taxon>
        <taxon>Halobacteriales</taxon>
        <taxon>Haloferacaceae</taxon>
        <taxon>Halalkaliarchaeum</taxon>
    </lineage>
</organism>
<dbReference type="PIRSF" id="PIRSF005644">
    <property type="entry name" value="Hdrgns_mtr_HypE"/>
    <property type="match status" value="1"/>
</dbReference>